<proteinExistence type="predicted"/>
<name>A0AAU0UQ47_9FIRM</name>
<protein>
    <submittedName>
        <fullName evidence="1">Uncharacterized protein</fullName>
    </submittedName>
</protein>
<dbReference type="RefSeq" id="WP_366921764.1">
    <property type="nucleotide sequence ID" value="NZ_CP121694.1"/>
</dbReference>
<keyword evidence="2" id="KW-1185">Reference proteome</keyword>
<organism evidence="1 2">
    <name type="scientific">Metallumcola ferriviriculae</name>
    <dbReference type="NCBI Taxonomy" id="3039180"/>
    <lineage>
        <taxon>Bacteria</taxon>
        <taxon>Bacillati</taxon>
        <taxon>Bacillota</taxon>
        <taxon>Clostridia</taxon>
        <taxon>Neomoorellales</taxon>
        <taxon>Desulfitibacteraceae</taxon>
        <taxon>Metallumcola</taxon>
    </lineage>
</organism>
<sequence length="155" mass="18162">MDVTRELWVKVLEYPLVQYIPLNRRNLIKINAGLPMSLRGKPNIRLITNKADLITSYFPASIDKSEIINQVDFHEKLLIMALNYDVEGLMYRTITISAVGKPTTGMYYLFNVDRHFFYRRKVFFQCFDMGGKEIPMPHTVFKVPLVSKRLKFDHS</sequence>
<dbReference type="EMBL" id="CP121694">
    <property type="protein sequence ID" value="WRO22351.1"/>
    <property type="molecule type" value="Genomic_DNA"/>
</dbReference>
<evidence type="ECO:0000313" key="2">
    <source>
        <dbReference type="Proteomes" id="UP001329915"/>
    </source>
</evidence>
<accession>A0AAU0UQ47</accession>
<reference evidence="1 2" key="1">
    <citation type="submission" date="2023-04" db="EMBL/GenBank/DDBJ databases">
        <authorList>
            <person name="Hsu D."/>
        </authorList>
    </citation>
    <scope>NUCLEOTIDE SEQUENCE [LARGE SCALE GENOMIC DNA]</scope>
    <source>
        <strain evidence="1 2">MK1</strain>
    </source>
</reference>
<evidence type="ECO:0000313" key="1">
    <source>
        <dbReference type="EMBL" id="WRO22351.1"/>
    </source>
</evidence>
<dbReference type="Proteomes" id="UP001329915">
    <property type="component" value="Chromosome"/>
</dbReference>
<dbReference type="AlphaFoldDB" id="A0AAU0UQ47"/>
<dbReference type="KEGG" id="dbc:MFMK1_002180"/>
<gene>
    <name evidence="1" type="ORF">MFMK1_002180</name>
</gene>